<evidence type="ECO:0000313" key="1">
    <source>
        <dbReference type="EMBL" id="MBU2691583.1"/>
    </source>
</evidence>
<dbReference type="Proteomes" id="UP000777784">
    <property type="component" value="Unassembled WGS sequence"/>
</dbReference>
<evidence type="ECO:0000313" key="2">
    <source>
        <dbReference type="Proteomes" id="UP000777784"/>
    </source>
</evidence>
<dbReference type="AlphaFoldDB" id="A0A948WD71"/>
<proteinExistence type="predicted"/>
<reference evidence="1" key="1">
    <citation type="submission" date="2021-05" db="EMBL/GenBank/DDBJ databases">
        <title>Energy efficiency and biological interactions define the core microbiome of deep oligotrophic groundwater.</title>
        <authorList>
            <person name="Mehrshad M."/>
            <person name="Lopez-Fernandez M."/>
            <person name="Bell E."/>
            <person name="Bernier-Latmani R."/>
            <person name="Bertilsson S."/>
            <person name="Dopson M."/>
        </authorList>
    </citation>
    <scope>NUCLEOTIDE SEQUENCE</scope>
    <source>
        <strain evidence="1">Modern_marine.mb.64</strain>
    </source>
</reference>
<comment type="caution">
    <text evidence="1">The sequence shown here is derived from an EMBL/GenBank/DDBJ whole genome shotgun (WGS) entry which is preliminary data.</text>
</comment>
<protein>
    <submittedName>
        <fullName evidence="1">Uncharacterized protein</fullName>
    </submittedName>
</protein>
<accession>A0A948WD71</accession>
<dbReference type="EMBL" id="JAHJDP010000066">
    <property type="protein sequence ID" value="MBU2691583.1"/>
    <property type="molecule type" value="Genomic_DNA"/>
</dbReference>
<sequence length="111" mass="13404">MLEIRKEQMEVFEKDMRRRIKQRTMMDLRRERPAEFEKRGEEHFRELIEVAEGRIDQFDGDLYKDLHRYILLMLDLGLNFHTDEVWAAEVFNDDEVPGVSKLDVLEIYAAD</sequence>
<gene>
    <name evidence="1" type="ORF">KJ970_11705</name>
</gene>
<name>A0A948WD71_UNCEI</name>
<organism evidence="1 2">
    <name type="scientific">Eiseniibacteriota bacterium</name>
    <dbReference type="NCBI Taxonomy" id="2212470"/>
    <lineage>
        <taxon>Bacteria</taxon>
        <taxon>Candidatus Eiseniibacteriota</taxon>
    </lineage>
</organism>